<organism evidence="1 2">
    <name type="scientific">Planosporangium mesophilum</name>
    <dbReference type="NCBI Taxonomy" id="689768"/>
    <lineage>
        <taxon>Bacteria</taxon>
        <taxon>Bacillati</taxon>
        <taxon>Actinomycetota</taxon>
        <taxon>Actinomycetes</taxon>
        <taxon>Micromonosporales</taxon>
        <taxon>Micromonosporaceae</taxon>
        <taxon>Planosporangium</taxon>
    </lineage>
</organism>
<evidence type="ECO:0000313" key="1">
    <source>
        <dbReference type="EMBL" id="GII25696.1"/>
    </source>
</evidence>
<keyword evidence="2" id="KW-1185">Reference proteome</keyword>
<dbReference type="EMBL" id="BOON01000057">
    <property type="protein sequence ID" value="GII25696.1"/>
    <property type="molecule type" value="Genomic_DNA"/>
</dbReference>
<accession>A0A8J3THH4</accession>
<reference evidence="1" key="1">
    <citation type="submission" date="2021-01" db="EMBL/GenBank/DDBJ databases">
        <title>Whole genome shotgun sequence of Planosporangium mesophilum NBRC 109066.</title>
        <authorList>
            <person name="Komaki H."/>
            <person name="Tamura T."/>
        </authorList>
    </citation>
    <scope>NUCLEOTIDE SEQUENCE</scope>
    <source>
        <strain evidence="1">NBRC 109066</strain>
    </source>
</reference>
<proteinExistence type="predicted"/>
<protein>
    <submittedName>
        <fullName evidence="1">Uncharacterized protein</fullName>
    </submittedName>
</protein>
<gene>
    <name evidence="1" type="ORF">Pme01_52930</name>
</gene>
<dbReference type="AlphaFoldDB" id="A0A8J3THH4"/>
<name>A0A8J3THH4_9ACTN</name>
<evidence type="ECO:0000313" key="2">
    <source>
        <dbReference type="Proteomes" id="UP000599074"/>
    </source>
</evidence>
<dbReference type="Proteomes" id="UP000599074">
    <property type="component" value="Unassembled WGS sequence"/>
</dbReference>
<comment type="caution">
    <text evidence="1">The sequence shown here is derived from an EMBL/GenBank/DDBJ whole genome shotgun (WGS) entry which is preliminary data.</text>
</comment>
<sequence length="96" mass="10690">MVDDDSAWRGAGLLRHLTERLHAGHTFVDLNVHTIWALLAARRDLVHDAPAVGRDLLLRGERLLDEGGISDQSRRELTSVLYGLRIGGLTGDRARR</sequence>